<gene>
    <name evidence="2" type="ORF">TRUGW13939_03307</name>
</gene>
<feature type="region of interest" description="Disordered" evidence="1">
    <location>
        <begin position="378"/>
        <end position="497"/>
    </location>
</feature>
<evidence type="ECO:0000256" key="1">
    <source>
        <dbReference type="SAM" id="MobiDB-lite"/>
    </source>
</evidence>
<evidence type="ECO:0008006" key="4">
    <source>
        <dbReference type="Google" id="ProtNLM"/>
    </source>
</evidence>
<evidence type="ECO:0000313" key="2">
    <source>
        <dbReference type="EMBL" id="QKX56207.1"/>
    </source>
</evidence>
<dbReference type="PANTHER" id="PTHR37827:SF1">
    <property type="entry name" value="HNH DOMAIN-CONTAINING PROTEIN"/>
    <property type="match status" value="1"/>
</dbReference>
<accession>A0A7H8QQG3</accession>
<feature type="compositionally biased region" description="Basic residues" evidence="1">
    <location>
        <begin position="28"/>
        <end position="38"/>
    </location>
</feature>
<dbReference type="RefSeq" id="XP_035342385.1">
    <property type="nucleotide sequence ID" value="XM_035486492.1"/>
</dbReference>
<dbReference type="AlphaFoldDB" id="A0A7H8QQG3"/>
<dbReference type="EMBL" id="CP055899">
    <property type="protein sequence ID" value="QKX56207.1"/>
    <property type="molecule type" value="Genomic_DNA"/>
</dbReference>
<name>A0A7H8QQG3_TALRU</name>
<feature type="compositionally biased region" description="Acidic residues" evidence="1">
    <location>
        <begin position="524"/>
        <end position="534"/>
    </location>
</feature>
<feature type="compositionally biased region" description="Low complexity" evidence="1">
    <location>
        <begin position="381"/>
        <end position="400"/>
    </location>
</feature>
<reference evidence="3" key="1">
    <citation type="submission" date="2020-06" db="EMBL/GenBank/DDBJ databases">
        <title>A chromosome-scale genome assembly of Talaromyces rugulosus W13939.</title>
        <authorList>
            <person name="Wang B."/>
            <person name="Guo L."/>
            <person name="Ye K."/>
            <person name="Wang L."/>
        </authorList>
    </citation>
    <scope>NUCLEOTIDE SEQUENCE [LARGE SCALE GENOMIC DNA]</scope>
    <source>
        <strain evidence="3">W13939</strain>
    </source>
</reference>
<feature type="region of interest" description="Disordered" evidence="1">
    <location>
        <begin position="509"/>
        <end position="544"/>
    </location>
</feature>
<feature type="compositionally biased region" description="Low complexity" evidence="1">
    <location>
        <begin position="447"/>
        <end position="458"/>
    </location>
</feature>
<dbReference type="Proteomes" id="UP000509510">
    <property type="component" value="Chromosome II"/>
</dbReference>
<dbReference type="KEGG" id="trg:TRUGW13939_03307"/>
<dbReference type="OrthoDB" id="4850648at2759"/>
<evidence type="ECO:0000313" key="3">
    <source>
        <dbReference type="Proteomes" id="UP000509510"/>
    </source>
</evidence>
<feature type="compositionally biased region" description="Basic residues" evidence="1">
    <location>
        <begin position="426"/>
        <end position="446"/>
    </location>
</feature>
<feature type="region of interest" description="Disordered" evidence="1">
    <location>
        <begin position="24"/>
        <end position="55"/>
    </location>
</feature>
<dbReference type="GeneID" id="55990812"/>
<proteinExistence type="predicted"/>
<organism evidence="2 3">
    <name type="scientific">Talaromyces rugulosus</name>
    <name type="common">Penicillium rugulosum</name>
    <dbReference type="NCBI Taxonomy" id="121627"/>
    <lineage>
        <taxon>Eukaryota</taxon>
        <taxon>Fungi</taxon>
        <taxon>Dikarya</taxon>
        <taxon>Ascomycota</taxon>
        <taxon>Pezizomycotina</taxon>
        <taxon>Eurotiomycetes</taxon>
        <taxon>Eurotiomycetidae</taxon>
        <taxon>Eurotiales</taxon>
        <taxon>Trichocomaceae</taxon>
        <taxon>Talaromyces</taxon>
        <taxon>Talaromyces sect. Islandici</taxon>
    </lineage>
</organism>
<protein>
    <recommendedName>
        <fullName evidence="4">HNH domain-containing protein</fullName>
    </recommendedName>
</protein>
<keyword evidence="3" id="KW-1185">Reference proteome</keyword>
<sequence>MTDGNNYEVFRECVSAAIVQRSEVAHKNPAKKKTRGRQRGGAGTDKTSSNGRIEKQNPEELADFIDFIASEIFYALSDELQTLSYSKTQNDAALADRYEDPSELPTSVIEAWTAATPVSVSESLSVYGIVPESLDLTATFTRPVLIDYIASATASPPAWVSTRVDACEICERDWIPLSYHHLIPREVHDKVLKRGWHEEWMLNSVAWLCRACHSFVHRMASNEELAREYYTIDQILERDDVQNWAKWVGRVRWKASFPLALKSLNAILIWTMDNLKTEGYEHTNYLVHIYVTHANSVVQDCVSKNKKTTISRAKIEKDITRLIHQDEGLSLAFKIACTSMILHTSMFDAFWYGCKMNAGLSSRSIKRMTPEYDLVEEIPCPSDAGSSTTTSTLLTPATSSNCGDSESVGSVVVTNGKKPTAAARKNGPKRPPPKRKAPAKPRKKSANTKQTNNAKAASSVPLLKSVAKPTGVVKNTAPTQETPQIPRSTNRPIGPTGREVYEKLKALDTEKYHWGVPSSGSDSEPGDDESDSDEEKTGVNPTGE</sequence>
<dbReference type="PANTHER" id="PTHR37827">
    <property type="entry name" value="TUDOR DOMAIN-CONTAINING PROTEIN"/>
    <property type="match status" value="1"/>
</dbReference>
<feature type="compositionally biased region" description="Polar residues" evidence="1">
    <location>
        <begin position="476"/>
        <end position="491"/>
    </location>
</feature>